<accession>A0ABQ7BUP6</accession>
<evidence type="ECO:0000313" key="1">
    <source>
        <dbReference type="EMBL" id="KAF3543290.1"/>
    </source>
</evidence>
<dbReference type="EMBL" id="QGKV02000832">
    <property type="protein sequence ID" value="KAF3543290.1"/>
    <property type="molecule type" value="Genomic_DNA"/>
</dbReference>
<gene>
    <name evidence="1" type="ORF">DY000_02010588</name>
</gene>
<dbReference type="Proteomes" id="UP000266723">
    <property type="component" value="Unassembled WGS sequence"/>
</dbReference>
<sequence>MAQGSYHVGLLGGLAQDGKLCPELTYFEVYDRWNELHHQKSFLCKDQHVEIEQSCYFGSARALVRKLEKNRIRDLSSTFWNLEPTKEPVVRTGGNILHFSLLPIVLVSGRPRPHHLSSQELDKVNSSTVIWPPVCSYHNDNRYARNSLGVGYIGLVATYCYLTTTKPTYHDLGVDIDYESLVPLRVPIMCSWMRLLNFFKLSASLLFSVCETK</sequence>
<evidence type="ECO:0000313" key="2">
    <source>
        <dbReference type="Proteomes" id="UP000266723"/>
    </source>
</evidence>
<comment type="caution">
    <text evidence="1">The sequence shown here is derived from an EMBL/GenBank/DDBJ whole genome shotgun (WGS) entry which is preliminary data.</text>
</comment>
<keyword evidence="2" id="KW-1185">Reference proteome</keyword>
<proteinExistence type="predicted"/>
<name>A0ABQ7BUP6_BRACR</name>
<reference evidence="1 2" key="1">
    <citation type="journal article" date="2020" name="BMC Genomics">
        <title>Intraspecific diversification of the crop wild relative Brassica cretica Lam. using demographic model selection.</title>
        <authorList>
            <person name="Kioukis A."/>
            <person name="Michalopoulou V.A."/>
            <person name="Briers L."/>
            <person name="Pirintsos S."/>
            <person name="Studholme D.J."/>
            <person name="Pavlidis P."/>
            <person name="Sarris P.F."/>
        </authorList>
    </citation>
    <scope>NUCLEOTIDE SEQUENCE [LARGE SCALE GENOMIC DNA]</scope>
    <source>
        <strain evidence="2">cv. PFS-1207/04</strain>
    </source>
</reference>
<protein>
    <submittedName>
        <fullName evidence="1">Uncharacterized protein</fullName>
    </submittedName>
</protein>
<organism evidence="1 2">
    <name type="scientific">Brassica cretica</name>
    <name type="common">Mustard</name>
    <dbReference type="NCBI Taxonomy" id="69181"/>
    <lineage>
        <taxon>Eukaryota</taxon>
        <taxon>Viridiplantae</taxon>
        <taxon>Streptophyta</taxon>
        <taxon>Embryophyta</taxon>
        <taxon>Tracheophyta</taxon>
        <taxon>Spermatophyta</taxon>
        <taxon>Magnoliopsida</taxon>
        <taxon>eudicotyledons</taxon>
        <taxon>Gunneridae</taxon>
        <taxon>Pentapetalae</taxon>
        <taxon>rosids</taxon>
        <taxon>malvids</taxon>
        <taxon>Brassicales</taxon>
        <taxon>Brassicaceae</taxon>
        <taxon>Brassiceae</taxon>
        <taxon>Brassica</taxon>
    </lineage>
</organism>